<keyword evidence="1" id="KW-0472">Membrane</keyword>
<dbReference type="RefSeq" id="WP_245712838.1">
    <property type="nucleotide sequence ID" value="NZ_FMHT01000003.1"/>
</dbReference>
<dbReference type="InterPro" id="IPR009339">
    <property type="entry name" value="DUF998"/>
</dbReference>
<evidence type="ECO:0008006" key="4">
    <source>
        <dbReference type="Google" id="ProtNLM"/>
    </source>
</evidence>
<keyword evidence="3" id="KW-1185">Reference proteome</keyword>
<feature type="transmembrane region" description="Helical" evidence="1">
    <location>
        <begin position="21"/>
        <end position="41"/>
    </location>
</feature>
<gene>
    <name evidence="2" type="ORF">GA0070616_4070</name>
</gene>
<name>A0A1C6SLV2_9ACTN</name>
<evidence type="ECO:0000313" key="3">
    <source>
        <dbReference type="Proteomes" id="UP000199699"/>
    </source>
</evidence>
<dbReference type="Proteomes" id="UP000199699">
    <property type="component" value="Unassembled WGS sequence"/>
</dbReference>
<feature type="transmembrane region" description="Helical" evidence="1">
    <location>
        <begin position="88"/>
        <end position="105"/>
    </location>
</feature>
<organism evidence="2 3">
    <name type="scientific">Micromonospora nigra</name>
    <dbReference type="NCBI Taxonomy" id="145857"/>
    <lineage>
        <taxon>Bacteria</taxon>
        <taxon>Bacillati</taxon>
        <taxon>Actinomycetota</taxon>
        <taxon>Actinomycetes</taxon>
        <taxon>Micromonosporales</taxon>
        <taxon>Micromonosporaceae</taxon>
        <taxon>Micromonospora</taxon>
    </lineage>
</organism>
<feature type="transmembrane region" description="Helical" evidence="1">
    <location>
        <begin position="191"/>
        <end position="209"/>
    </location>
</feature>
<feature type="transmembrane region" description="Helical" evidence="1">
    <location>
        <begin position="125"/>
        <end position="146"/>
    </location>
</feature>
<dbReference type="Pfam" id="PF06197">
    <property type="entry name" value="DUF998"/>
    <property type="match status" value="1"/>
</dbReference>
<keyword evidence="1" id="KW-0812">Transmembrane</keyword>
<protein>
    <recommendedName>
        <fullName evidence="4">DUF998 domain-containing protein</fullName>
    </recommendedName>
</protein>
<evidence type="ECO:0000313" key="2">
    <source>
        <dbReference type="EMBL" id="SCL30413.1"/>
    </source>
</evidence>
<keyword evidence="1" id="KW-1133">Transmembrane helix</keyword>
<feature type="transmembrane region" description="Helical" evidence="1">
    <location>
        <begin position="158"/>
        <end position="179"/>
    </location>
</feature>
<evidence type="ECO:0000256" key="1">
    <source>
        <dbReference type="SAM" id="Phobius"/>
    </source>
</evidence>
<dbReference type="AlphaFoldDB" id="A0A1C6SLV2"/>
<feature type="transmembrane region" description="Helical" evidence="1">
    <location>
        <begin position="61"/>
        <end position="81"/>
    </location>
</feature>
<dbReference type="EMBL" id="FMHT01000003">
    <property type="protein sequence ID" value="SCL30413.1"/>
    <property type="molecule type" value="Genomic_DNA"/>
</dbReference>
<sequence>MADGATTGTAVRGLRAAAASVAGACVVVGVVAVTVAVVAGPGPGLTGYVSEAGVTDSGYAWTYRLGVFALAAALALLAAALPATLRPAAVLLATGAVCTLLSGAVTCSAGCPLPPFERATVADLVHGGASVVATAAVVFAMITIALSPGADGPLRRLAAGAAGVALPLAGAVGLAMLVVGRGSLVGVLERVLLTVAAAWGLGTAAILAAPGRRAGRAARGGGTMAA</sequence>
<reference evidence="2 3" key="1">
    <citation type="submission" date="2016-06" db="EMBL/GenBank/DDBJ databases">
        <authorList>
            <person name="Kjaerup R.B."/>
            <person name="Dalgaard T.S."/>
            <person name="Juul-Madsen H.R."/>
        </authorList>
    </citation>
    <scope>NUCLEOTIDE SEQUENCE [LARGE SCALE GENOMIC DNA]</scope>
    <source>
        <strain evidence="2 3">DSM 43818</strain>
    </source>
</reference>
<dbReference type="STRING" id="145857.GA0070616_4070"/>
<proteinExistence type="predicted"/>
<accession>A0A1C6SLV2</accession>